<feature type="transmembrane region" description="Helical" evidence="2">
    <location>
        <begin position="505"/>
        <end position="525"/>
    </location>
</feature>
<dbReference type="OrthoDB" id="9795390at2"/>
<dbReference type="Pfam" id="PF03109">
    <property type="entry name" value="ABC1"/>
    <property type="match status" value="1"/>
</dbReference>
<sequence length="530" mass="58071">MYGAYRAVVILLAAAGYLGWYAAVRARLLRPRHTPAERLGRTLERLGTTFVKLGQGLGLHRHLLPDAYVRALEGLQDRVAPFPGALARREVERAFGRPVAALFATFDEAPLAAASIAQVHVARMTDGREVIVKVRRPGIRGRIVTDLRLLRALLRVVLPFWPALRRLAPLALVDEIRANLLREIDLRAEARAVQRFAAAFAGSPAIYVPPIVDELYAETVLVQVHSGGLRVDDPAVADGRRLAAALVDAYLEQVFVLGVYHADPHPGNLFIRPDGRICLHDFGIVGRLDRLTRQHLAAFLLAFVDLDSDWLLDASLALGLVAEDLDRRQALRDLDALLDGYASRPLAEWSVAETLMEVMRLGGSAHLRVPQHLLVLMRAMFELESTVRHLDPAFELLAGLRARAEEVLRRAGRAPGRHDALARLRFEAGVTAGELPALAGRMLRRLAGPGPGLRLEHAGLEELEAHLDRAGNRLAVALLALGLYVAGSLLMLASVGPHYRGTPLFALAAYGLALWFTLRLAWGIARSGRL</sequence>
<dbReference type="CDD" id="cd05121">
    <property type="entry name" value="ABC1_ADCK3-like"/>
    <property type="match status" value="1"/>
</dbReference>
<dbReference type="STRING" id="1810504.PG2T_06955"/>
<comment type="similarity">
    <text evidence="1">Belongs to the protein kinase superfamily. ADCK protein kinase family.</text>
</comment>
<feature type="domain" description="ABC1 atypical kinase-like" evidence="3">
    <location>
        <begin position="75"/>
        <end position="309"/>
    </location>
</feature>
<dbReference type="PANTHER" id="PTHR10566:SF113">
    <property type="entry name" value="PROTEIN ACTIVITY OF BC1 COMPLEX KINASE 7, CHLOROPLASTIC"/>
    <property type="match status" value="1"/>
</dbReference>
<dbReference type="RefSeq" id="WP_068803731.1">
    <property type="nucleotide sequence ID" value="NZ_CP014671.1"/>
</dbReference>
<dbReference type="InParanoid" id="A0A1B1YT67"/>
<name>A0A1B1YT67_9GAMM</name>
<feature type="transmembrane region" description="Helical" evidence="2">
    <location>
        <begin position="6"/>
        <end position="24"/>
    </location>
</feature>
<keyword evidence="5" id="KW-1185">Reference proteome</keyword>
<evidence type="ECO:0000256" key="2">
    <source>
        <dbReference type="SAM" id="Phobius"/>
    </source>
</evidence>
<evidence type="ECO:0000313" key="4">
    <source>
        <dbReference type="EMBL" id="ANX03955.1"/>
    </source>
</evidence>
<dbReference type="PANTHER" id="PTHR10566">
    <property type="entry name" value="CHAPERONE-ACTIVITY OF BC1 COMPLEX CABC1 -RELATED"/>
    <property type="match status" value="1"/>
</dbReference>
<keyword evidence="2" id="KW-0812">Transmembrane</keyword>
<reference evidence="5" key="1">
    <citation type="submission" date="2016-03" db="EMBL/GenBank/DDBJ databases">
        <title>Complete genome sequence of Solimmundus cernigliae, representing a novel lineage of polycyclic aromatic hydrocarbon degraders within the Gammaproteobacteria.</title>
        <authorList>
            <person name="Singleton D.R."/>
            <person name="Dickey A.N."/>
            <person name="Scholl E.H."/>
            <person name="Wright F.A."/>
            <person name="Aitken M.D."/>
        </authorList>
    </citation>
    <scope>NUCLEOTIDE SEQUENCE [LARGE SCALE GENOMIC DNA]</scope>
    <source>
        <strain evidence="5">TR3.2</strain>
    </source>
</reference>
<organism evidence="4 5">
    <name type="scientific">Immundisolibacter cernigliae</name>
    <dbReference type="NCBI Taxonomy" id="1810504"/>
    <lineage>
        <taxon>Bacteria</taxon>
        <taxon>Pseudomonadati</taxon>
        <taxon>Pseudomonadota</taxon>
        <taxon>Gammaproteobacteria</taxon>
        <taxon>Immundisolibacterales</taxon>
        <taxon>Immundisolibacteraceae</taxon>
        <taxon>Immundisolibacter</taxon>
    </lineage>
</organism>
<keyword evidence="2" id="KW-0472">Membrane</keyword>
<evidence type="ECO:0000256" key="1">
    <source>
        <dbReference type="ARBA" id="ARBA00009670"/>
    </source>
</evidence>
<dbReference type="KEGG" id="gbi:PG2T_06955"/>
<evidence type="ECO:0000259" key="3">
    <source>
        <dbReference type="Pfam" id="PF03109"/>
    </source>
</evidence>
<evidence type="ECO:0000313" key="5">
    <source>
        <dbReference type="Proteomes" id="UP000092952"/>
    </source>
</evidence>
<dbReference type="InterPro" id="IPR050154">
    <property type="entry name" value="UbiB_kinase"/>
</dbReference>
<protein>
    <recommendedName>
        <fullName evidence="3">ABC1 atypical kinase-like domain-containing protein</fullName>
    </recommendedName>
</protein>
<dbReference type="InterPro" id="IPR011009">
    <property type="entry name" value="Kinase-like_dom_sf"/>
</dbReference>
<feature type="transmembrane region" description="Helical" evidence="2">
    <location>
        <begin position="474"/>
        <end position="493"/>
    </location>
</feature>
<dbReference type="SUPFAM" id="SSF56112">
    <property type="entry name" value="Protein kinase-like (PK-like)"/>
    <property type="match status" value="1"/>
</dbReference>
<keyword evidence="2" id="KW-1133">Transmembrane helix</keyword>
<dbReference type="AlphaFoldDB" id="A0A1B1YT67"/>
<gene>
    <name evidence="4" type="ORF">PG2T_06955</name>
</gene>
<dbReference type="EMBL" id="CP014671">
    <property type="protein sequence ID" value="ANX03955.1"/>
    <property type="molecule type" value="Genomic_DNA"/>
</dbReference>
<accession>A0A1B1YT67</accession>
<proteinExistence type="inferred from homology"/>
<dbReference type="Proteomes" id="UP000092952">
    <property type="component" value="Chromosome"/>
</dbReference>
<dbReference type="InterPro" id="IPR004147">
    <property type="entry name" value="ABC1_dom"/>
</dbReference>